<evidence type="ECO:0000256" key="2">
    <source>
        <dbReference type="ARBA" id="ARBA00023159"/>
    </source>
</evidence>
<keyword evidence="1" id="KW-0805">Transcription regulation</keyword>
<feature type="signal peptide" evidence="4">
    <location>
        <begin position="1"/>
        <end position="18"/>
    </location>
</feature>
<organism evidence="6 7">
    <name type="scientific">Vigna mungo</name>
    <name type="common">Black gram</name>
    <name type="synonym">Phaseolus mungo</name>
    <dbReference type="NCBI Taxonomy" id="3915"/>
    <lineage>
        <taxon>Eukaryota</taxon>
        <taxon>Viridiplantae</taxon>
        <taxon>Streptophyta</taxon>
        <taxon>Embryophyta</taxon>
        <taxon>Tracheophyta</taxon>
        <taxon>Spermatophyta</taxon>
        <taxon>Magnoliopsida</taxon>
        <taxon>eudicotyledons</taxon>
        <taxon>Gunneridae</taxon>
        <taxon>Pentapetalae</taxon>
        <taxon>rosids</taxon>
        <taxon>fabids</taxon>
        <taxon>Fabales</taxon>
        <taxon>Fabaceae</taxon>
        <taxon>Papilionoideae</taxon>
        <taxon>50 kb inversion clade</taxon>
        <taxon>NPAAA clade</taxon>
        <taxon>indigoferoid/millettioid clade</taxon>
        <taxon>Phaseoleae</taxon>
        <taxon>Vigna</taxon>
    </lineage>
</organism>
<keyword evidence="3" id="KW-0804">Transcription</keyword>
<protein>
    <recommendedName>
        <fullName evidence="5">Transcription factor MYC/MYB N-terminal domain-containing protein</fullName>
    </recommendedName>
</protein>
<dbReference type="PANTHER" id="PTHR46266:SF3">
    <property type="entry name" value="TRANSCRIPTION FACTOR EGL1"/>
    <property type="match status" value="1"/>
</dbReference>
<dbReference type="Pfam" id="PF14215">
    <property type="entry name" value="bHLH-MYC_N"/>
    <property type="match status" value="1"/>
</dbReference>
<dbReference type="InterPro" id="IPR025610">
    <property type="entry name" value="MYC/MYB_N"/>
</dbReference>
<dbReference type="EMBL" id="CP144694">
    <property type="protein sequence ID" value="WVZ02425.1"/>
    <property type="molecule type" value="Genomic_DNA"/>
</dbReference>
<gene>
    <name evidence="6" type="ORF">V8G54_023231</name>
</gene>
<feature type="chain" id="PRO_5042903888" description="Transcription factor MYC/MYB N-terminal domain-containing protein" evidence="4">
    <location>
        <begin position="19"/>
        <end position="261"/>
    </location>
</feature>
<reference evidence="6 7" key="1">
    <citation type="journal article" date="2023" name="Life. Sci Alliance">
        <title>Evolutionary insights into 3D genome organization and epigenetic landscape of Vigna mungo.</title>
        <authorList>
            <person name="Junaid A."/>
            <person name="Singh B."/>
            <person name="Bhatia S."/>
        </authorList>
    </citation>
    <scope>NUCLEOTIDE SEQUENCE [LARGE SCALE GENOMIC DNA]</scope>
    <source>
        <strain evidence="6">Urdbean</strain>
    </source>
</reference>
<keyword evidence="4" id="KW-0732">Signal</keyword>
<dbReference type="AlphaFoldDB" id="A0AAQ3N4S5"/>
<evidence type="ECO:0000259" key="5">
    <source>
        <dbReference type="Pfam" id="PF14215"/>
    </source>
</evidence>
<evidence type="ECO:0000313" key="7">
    <source>
        <dbReference type="Proteomes" id="UP001374535"/>
    </source>
</evidence>
<evidence type="ECO:0000256" key="1">
    <source>
        <dbReference type="ARBA" id="ARBA00023015"/>
    </source>
</evidence>
<feature type="domain" description="Transcription factor MYC/MYB N-terminal" evidence="5">
    <location>
        <begin position="150"/>
        <end position="185"/>
    </location>
</feature>
<accession>A0AAQ3N4S5</accession>
<keyword evidence="7" id="KW-1185">Reference proteome</keyword>
<keyword evidence="2" id="KW-0010">Activator</keyword>
<evidence type="ECO:0000256" key="4">
    <source>
        <dbReference type="SAM" id="SignalP"/>
    </source>
</evidence>
<evidence type="ECO:0000313" key="6">
    <source>
        <dbReference type="EMBL" id="WVZ02425.1"/>
    </source>
</evidence>
<evidence type="ECO:0000256" key="3">
    <source>
        <dbReference type="ARBA" id="ARBA00023163"/>
    </source>
</evidence>
<sequence>MSLLWLVIRQLTQMEAMAAEKKVITKEEWEKRLNDVKIKGSMNKLVIISEARYRRKRRGQKCHFIKPVRWRKRNGECRKKCQVSNIRGLAQTGAWHIVAVRWCDMVLWLLLLLFVMRWCFTGTWRSSFRKTITATPERISHIYLDAYPSTDTVVCFPVMEGVIELSTIEHVLEDFSLIEHIKTSFLNNFHVNDPIKSGTTLKSRNQEDLAYVAFDNNVESIPKIGCKTSPDGSSNAFQANQQLDETFMVERITSGTSQVQS</sequence>
<name>A0AAQ3N4S5_VIGMU</name>
<dbReference type="PANTHER" id="PTHR46266">
    <property type="entry name" value="TRANSCRIPTION FACTOR TT8"/>
    <property type="match status" value="1"/>
</dbReference>
<proteinExistence type="predicted"/>
<dbReference type="Proteomes" id="UP001374535">
    <property type="component" value="Chromosome 7"/>
</dbReference>